<name>A0ABY9U4U9_STRVL</name>
<accession>A0ABY9U4U9</accession>
<reference evidence="1 2" key="1">
    <citation type="submission" date="2023-09" db="EMBL/GenBank/DDBJ databases">
        <title>The genome sequence of Streptomyces anthocyanicus.</title>
        <authorList>
            <person name="Mo P."/>
        </authorList>
    </citation>
    <scope>NUCLEOTIDE SEQUENCE [LARGE SCALE GENOMIC DNA]</scope>
    <source>
        <strain evidence="1 2">JCM 4387</strain>
    </source>
</reference>
<proteinExistence type="predicted"/>
<protein>
    <recommendedName>
        <fullName evidence="3">Transposase</fullName>
    </recommendedName>
</protein>
<evidence type="ECO:0000313" key="2">
    <source>
        <dbReference type="Proteomes" id="UP001249394"/>
    </source>
</evidence>
<sequence>MARWFPWVLEPGANLMRWVLTATAAREQIVDWPRHAA</sequence>
<keyword evidence="2" id="KW-1185">Reference proteome</keyword>
<evidence type="ECO:0008006" key="3">
    <source>
        <dbReference type="Google" id="ProtNLM"/>
    </source>
</evidence>
<evidence type="ECO:0000313" key="1">
    <source>
        <dbReference type="EMBL" id="WND17540.1"/>
    </source>
</evidence>
<organism evidence="1 2">
    <name type="scientific">Streptomyces violaceus</name>
    <name type="common">Streptomyces venezuelae</name>
    <dbReference type="NCBI Taxonomy" id="1936"/>
    <lineage>
        <taxon>Bacteria</taxon>
        <taxon>Bacillati</taxon>
        <taxon>Actinomycetota</taxon>
        <taxon>Actinomycetes</taxon>
        <taxon>Kitasatosporales</taxon>
        <taxon>Streptomycetaceae</taxon>
        <taxon>Streptomyces</taxon>
    </lineage>
</organism>
<dbReference type="EMBL" id="CP134213">
    <property type="protein sequence ID" value="WND17540.1"/>
    <property type="molecule type" value="Genomic_DNA"/>
</dbReference>
<dbReference type="Proteomes" id="UP001249394">
    <property type="component" value="Chromosome"/>
</dbReference>
<gene>
    <name evidence="1" type="ORF">RI060_09365</name>
</gene>